<evidence type="ECO:0000313" key="4">
    <source>
        <dbReference type="EMBL" id="WAT91489.1"/>
    </source>
</evidence>
<name>A0A659AS95_VIBPH</name>
<dbReference type="EMBL" id="VRMQ01000002">
    <property type="protein sequence ID" value="TXN16370.1"/>
    <property type="molecule type" value="Genomic_DNA"/>
</dbReference>
<evidence type="ECO:0000313" key="3">
    <source>
        <dbReference type="EMBL" id="TXN16370.1"/>
    </source>
</evidence>
<dbReference type="Proteomes" id="UP000321504">
    <property type="component" value="Unassembled WGS sequence"/>
</dbReference>
<evidence type="ECO:0000256" key="1">
    <source>
        <dbReference type="SAM" id="Phobius"/>
    </source>
</evidence>
<gene>
    <name evidence="2" type="ORF">AKG60_05385</name>
    <name evidence="3" type="ORF">FVP01_10440</name>
    <name evidence="4" type="ORF">O1Q84_06620</name>
</gene>
<evidence type="ECO:0000313" key="2">
    <source>
        <dbReference type="EMBL" id="OQK02673.1"/>
    </source>
</evidence>
<evidence type="ECO:0000313" key="5">
    <source>
        <dbReference type="Proteomes" id="UP000191946"/>
    </source>
</evidence>
<organism evidence="3 6">
    <name type="scientific">Vibrio parahaemolyticus</name>
    <dbReference type="NCBI Taxonomy" id="670"/>
    <lineage>
        <taxon>Bacteria</taxon>
        <taxon>Pseudomonadati</taxon>
        <taxon>Pseudomonadota</taxon>
        <taxon>Gammaproteobacteria</taxon>
        <taxon>Vibrionales</taxon>
        <taxon>Vibrionaceae</taxon>
        <taxon>Vibrio</taxon>
    </lineage>
</organism>
<accession>A0A659AS95</accession>
<reference evidence="4" key="3">
    <citation type="submission" date="2022-12" db="EMBL/GenBank/DDBJ databases">
        <title>Vibrio parahaemolyticus become highly virulent by producing novel Tc toxins.</title>
        <authorList>
            <person name="Yang F."/>
            <person name="You Y."/>
            <person name="Lai Q."/>
            <person name="Xu L."/>
            <person name="Li F."/>
        </authorList>
    </citation>
    <scope>NUCLEOTIDE SEQUENCE</scope>
    <source>
        <strain evidence="4">Vp-HL-202005</strain>
    </source>
</reference>
<reference evidence="2 5" key="1">
    <citation type="submission" date="2015-08" db="EMBL/GenBank/DDBJ databases">
        <title>Draft Genome Sequences of Vibrio parahaemolyticus Strains.</title>
        <authorList>
            <person name="Gonzalez-Escalona N."/>
            <person name="DePaola A."/>
        </authorList>
    </citation>
    <scope>NUCLEOTIDE SEQUENCE [LARGE SCALE GENOMIC DNA]</scope>
    <source>
        <strain evidence="2 5">CFSAN001621</strain>
    </source>
</reference>
<keyword evidence="1" id="KW-0812">Transmembrane</keyword>
<dbReference type="AlphaFoldDB" id="A0A659AS95"/>
<dbReference type="Proteomes" id="UP001156560">
    <property type="component" value="Chromosome 1"/>
</dbReference>
<keyword evidence="1" id="KW-0472">Membrane</keyword>
<keyword evidence="1" id="KW-1133">Transmembrane helix</keyword>
<proteinExistence type="predicted"/>
<dbReference type="Proteomes" id="UP000191946">
    <property type="component" value="Unassembled WGS sequence"/>
</dbReference>
<dbReference type="EMBL" id="CP114194">
    <property type="protein sequence ID" value="WAT91489.1"/>
    <property type="molecule type" value="Genomic_DNA"/>
</dbReference>
<feature type="transmembrane region" description="Helical" evidence="1">
    <location>
        <begin position="36"/>
        <end position="56"/>
    </location>
</feature>
<evidence type="ECO:0000313" key="6">
    <source>
        <dbReference type="Proteomes" id="UP000321504"/>
    </source>
</evidence>
<keyword evidence="5" id="KW-1185">Reference proteome</keyword>
<dbReference type="RefSeq" id="WP_005495406.1">
    <property type="nucleotide sequence ID" value="NZ_CP023248.2"/>
</dbReference>
<sequence>MIRLLFALFTVVSAIAVVSSAFLQFSFLFAGRGFHFDSLFLIYLTALFTGFMGLWLTNEN</sequence>
<protein>
    <submittedName>
        <fullName evidence="3">Uncharacterized protein</fullName>
    </submittedName>
</protein>
<reference evidence="3 6" key="2">
    <citation type="submission" date="2019-08" db="EMBL/GenBank/DDBJ databases">
        <title>Emerging of two pre-pandemic pathogenic O4:KUT lineages of Vibrio parahaemolyticus in coastal eastern China.</title>
        <authorList>
            <person name="Yu H."/>
        </authorList>
    </citation>
    <scope>NUCLEOTIDE SEQUENCE [LARGE SCALE GENOMIC DNA]</scope>
    <source>
        <strain evidence="3 6">HZ17-383</strain>
    </source>
</reference>
<dbReference type="EMBL" id="LHQV01000006">
    <property type="protein sequence ID" value="OQK02673.1"/>
    <property type="molecule type" value="Genomic_DNA"/>
</dbReference>